<dbReference type="PANTHER" id="PTHR34387">
    <property type="entry name" value="SLR1258 PROTEIN"/>
    <property type="match status" value="1"/>
</dbReference>
<dbReference type="GO" id="GO:0006974">
    <property type="term" value="P:DNA damage response"/>
    <property type="evidence" value="ECO:0007669"/>
    <property type="project" value="TreeGrafter"/>
</dbReference>
<evidence type="ECO:0000256" key="1">
    <source>
        <dbReference type="SAM" id="Phobius"/>
    </source>
</evidence>
<dbReference type="Gene3D" id="3.30.110.170">
    <property type="entry name" value="Protein of unknown function (DUF541), domain 1"/>
    <property type="match status" value="1"/>
</dbReference>
<dbReference type="Pfam" id="PF04402">
    <property type="entry name" value="SIMPL"/>
    <property type="match status" value="1"/>
</dbReference>
<proteinExistence type="predicted"/>
<dbReference type="EMBL" id="MFUG01000016">
    <property type="protein sequence ID" value="OGI75713.1"/>
    <property type="molecule type" value="Genomic_DNA"/>
</dbReference>
<evidence type="ECO:0000313" key="3">
    <source>
        <dbReference type="Proteomes" id="UP000179275"/>
    </source>
</evidence>
<keyword evidence="1" id="KW-1133">Transmembrane helix</keyword>
<dbReference type="Proteomes" id="UP000179275">
    <property type="component" value="Unassembled WGS sequence"/>
</dbReference>
<dbReference type="Gene3D" id="3.30.70.2970">
    <property type="entry name" value="Protein of unknown function (DUF541), domain 2"/>
    <property type="match status" value="1"/>
</dbReference>
<keyword evidence="1" id="KW-0812">Transmembrane</keyword>
<organism evidence="2 3">
    <name type="scientific">Candidatus Nomurabacteria bacterium RIFCSPHIGHO2_02_FULL_42_19</name>
    <dbReference type="NCBI Taxonomy" id="1801756"/>
    <lineage>
        <taxon>Bacteria</taxon>
        <taxon>Candidatus Nomuraibacteriota</taxon>
    </lineage>
</organism>
<evidence type="ECO:0000313" key="2">
    <source>
        <dbReference type="EMBL" id="OGI75713.1"/>
    </source>
</evidence>
<gene>
    <name evidence="2" type="ORF">A3C67_02910</name>
</gene>
<dbReference type="InterPro" id="IPR007497">
    <property type="entry name" value="SIMPL/DUF541"/>
</dbReference>
<protein>
    <recommendedName>
        <fullName evidence="4">26 kDa periplasmic immunogenic protein</fullName>
    </recommendedName>
</protein>
<reference evidence="2 3" key="1">
    <citation type="journal article" date="2016" name="Nat. Commun.">
        <title>Thousands of microbial genomes shed light on interconnected biogeochemical processes in an aquifer system.</title>
        <authorList>
            <person name="Anantharaman K."/>
            <person name="Brown C.T."/>
            <person name="Hug L.A."/>
            <person name="Sharon I."/>
            <person name="Castelle C.J."/>
            <person name="Probst A.J."/>
            <person name="Thomas B.C."/>
            <person name="Singh A."/>
            <person name="Wilkins M.J."/>
            <person name="Karaoz U."/>
            <person name="Brodie E.L."/>
            <person name="Williams K.H."/>
            <person name="Hubbard S.S."/>
            <person name="Banfield J.F."/>
        </authorList>
    </citation>
    <scope>NUCLEOTIDE SEQUENCE [LARGE SCALE GENOMIC DNA]</scope>
</reference>
<dbReference type="PANTHER" id="PTHR34387:SF2">
    <property type="entry name" value="SLR1258 PROTEIN"/>
    <property type="match status" value="1"/>
</dbReference>
<feature type="transmembrane region" description="Helical" evidence="1">
    <location>
        <begin position="12"/>
        <end position="30"/>
    </location>
</feature>
<evidence type="ECO:0008006" key="4">
    <source>
        <dbReference type="Google" id="ProtNLM"/>
    </source>
</evidence>
<comment type="caution">
    <text evidence="2">The sequence shown here is derived from an EMBL/GenBank/DDBJ whole genome shotgun (WGS) entry which is preliminary data.</text>
</comment>
<dbReference type="InterPro" id="IPR052022">
    <property type="entry name" value="26kDa_periplasmic_antigen"/>
</dbReference>
<name>A0A1F6W1C0_9BACT</name>
<sequence>MPNEYIKNLYRVSLVFVVVLSLFFAVKFLSEFRSYGMMGSNEANTITLSGHGEVSAVPDIANIYFSIHKEGKTVKEAQEAVATVEKSAFDSLKASGVAEKDIKTSNASFNPKYKYVYDTRVSMPCTQYGCPPNSGDNVIVGYEAYESITVKVRNTDEVGKIMQDLGTLGVTDLNGPDFSIDDEDALKAEARKEAIEDARTKAKVLANDLGVRLGRIASFSENDGYGGPIYYAKDAMMLEGASTAPAPAQIPKGENIISSDVTVTYEIR</sequence>
<dbReference type="STRING" id="1801756.A3C67_02910"/>
<accession>A0A1F6W1C0</accession>
<dbReference type="AlphaFoldDB" id="A0A1F6W1C0"/>
<keyword evidence="1" id="KW-0472">Membrane</keyword>